<reference evidence="2 3" key="2">
    <citation type="journal article" date="2013" name="Plant Cell Physiol.">
        <title>Rice Annotation Project Database (RAP-DB): an integrative and interactive database for rice genomics.</title>
        <authorList>
            <person name="Sakai H."/>
            <person name="Lee S.S."/>
            <person name="Tanaka T."/>
            <person name="Numa H."/>
            <person name="Kim J."/>
            <person name="Kawahara Y."/>
            <person name="Wakimoto H."/>
            <person name="Yang C.C."/>
            <person name="Iwamoto M."/>
            <person name="Abe T."/>
            <person name="Yamada Y."/>
            <person name="Muto A."/>
            <person name="Inokuchi H."/>
            <person name="Ikemura T."/>
            <person name="Matsumoto T."/>
            <person name="Sasaki T."/>
            <person name="Itoh T."/>
        </authorList>
    </citation>
    <scope>NUCLEOTIDE SEQUENCE [LARGE SCALE GENOMIC DNA]</scope>
    <source>
        <strain evidence="3">cv. Nipponbare</strain>
    </source>
</reference>
<feature type="region of interest" description="Disordered" evidence="1">
    <location>
        <begin position="1"/>
        <end position="44"/>
    </location>
</feature>
<organism evidence="2 3">
    <name type="scientific">Oryza sativa subsp. japonica</name>
    <name type="common">Rice</name>
    <dbReference type="NCBI Taxonomy" id="39947"/>
    <lineage>
        <taxon>Eukaryota</taxon>
        <taxon>Viridiplantae</taxon>
        <taxon>Streptophyta</taxon>
        <taxon>Embryophyta</taxon>
        <taxon>Tracheophyta</taxon>
        <taxon>Spermatophyta</taxon>
        <taxon>Magnoliopsida</taxon>
        <taxon>Liliopsida</taxon>
        <taxon>Poales</taxon>
        <taxon>Poaceae</taxon>
        <taxon>BOP clade</taxon>
        <taxon>Oryzoideae</taxon>
        <taxon>Oryzeae</taxon>
        <taxon>Oryzinae</taxon>
        <taxon>Oryza</taxon>
        <taxon>Oryza sativa</taxon>
    </lineage>
</organism>
<dbReference type="PaxDb" id="39947-A0A0P0X4V5"/>
<reference evidence="3" key="1">
    <citation type="journal article" date="2005" name="Nature">
        <title>The map-based sequence of the rice genome.</title>
        <authorList>
            <consortium name="International rice genome sequencing project (IRGSP)"/>
            <person name="Matsumoto T."/>
            <person name="Wu J."/>
            <person name="Kanamori H."/>
            <person name="Katayose Y."/>
            <person name="Fujisawa M."/>
            <person name="Namiki N."/>
            <person name="Mizuno H."/>
            <person name="Yamamoto K."/>
            <person name="Antonio B.A."/>
            <person name="Baba T."/>
            <person name="Sakata K."/>
            <person name="Nagamura Y."/>
            <person name="Aoki H."/>
            <person name="Arikawa K."/>
            <person name="Arita K."/>
            <person name="Bito T."/>
            <person name="Chiden Y."/>
            <person name="Fujitsuka N."/>
            <person name="Fukunaka R."/>
            <person name="Hamada M."/>
            <person name="Harada C."/>
            <person name="Hayashi A."/>
            <person name="Hijishita S."/>
            <person name="Honda M."/>
            <person name="Hosokawa S."/>
            <person name="Ichikawa Y."/>
            <person name="Idonuma A."/>
            <person name="Iijima M."/>
            <person name="Ikeda M."/>
            <person name="Ikeno M."/>
            <person name="Ito K."/>
            <person name="Ito S."/>
            <person name="Ito T."/>
            <person name="Ito Y."/>
            <person name="Ito Y."/>
            <person name="Iwabuchi A."/>
            <person name="Kamiya K."/>
            <person name="Karasawa W."/>
            <person name="Kurita K."/>
            <person name="Katagiri S."/>
            <person name="Kikuta A."/>
            <person name="Kobayashi H."/>
            <person name="Kobayashi N."/>
            <person name="Machita K."/>
            <person name="Maehara T."/>
            <person name="Masukawa M."/>
            <person name="Mizubayashi T."/>
            <person name="Mukai Y."/>
            <person name="Nagasaki H."/>
            <person name="Nagata Y."/>
            <person name="Naito S."/>
            <person name="Nakashima M."/>
            <person name="Nakama Y."/>
            <person name="Nakamichi Y."/>
            <person name="Nakamura M."/>
            <person name="Meguro A."/>
            <person name="Negishi M."/>
            <person name="Ohta I."/>
            <person name="Ohta T."/>
            <person name="Okamoto M."/>
            <person name="Ono N."/>
            <person name="Saji S."/>
            <person name="Sakaguchi M."/>
            <person name="Sakai K."/>
            <person name="Shibata M."/>
            <person name="Shimokawa T."/>
            <person name="Song J."/>
            <person name="Takazaki Y."/>
            <person name="Terasawa K."/>
            <person name="Tsugane M."/>
            <person name="Tsuji K."/>
            <person name="Ueda S."/>
            <person name="Waki K."/>
            <person name="Yamagata H."/>
            <person name="Yamamoto M."/>
            <person name="Yamamoto S."/>
            <person name="Yamane H."/>
            <person name="Yoshiki S."/>
            <person name="Yoshihara R."/>
            <person name="Yukawa K."/>
            <person name="Zhong H."/>
            <person name="Yano M."/>
            <person name="Yuan Q."/>
            <person name="Ouyang S."/>
            <person name="Liu J."/>
            <person name="Jones K.M."/>
            <person name="Gansberger K."/>
            <person name="Moffat K."/>
            <person name="Hill J."/>
            <person name="Bera J."/>
            <person name="Fadrosh D."/>
            <person name="Jin S."/>
            <person name="Johri S."/>
            <person name="Kim M."/>
            <person name="Overton L."/>
            <person name="Reardon M."/>
            <person name="Tsitrin T."/>
            <person name="Vuong H."/>
            <person name="Weaver B."/>
            <person name="Ciecko A."/>
            <person name="Tallon L."/>
            <person name="Jackson J."/>
            <person name="Pai G."/>
            <person name="Aken S.V."/>
            <person name="Utterback T."/>
            <person name="Reidmuller S."/>
            <person name="Feldblyum T."/>
            <person name="Hsiao J."/>
            <person name="Zismann V."/>
            <person name="Iobst S."/>
            <person name="de Vazeille A.R."/>
            <person name="Buell C.R."/>
            <person name="Ying K."/>
            <person name="Li Y."/>
            <person name="Lu T."/>
            <person name="Huang Y."/>
            <person name="Zhao Q."/>
            <person name="Feng Q."/>
            <person name="Zhang L."/>
            <person name="Zhu J."/>
            <person name="Weng Q."/>
            <person name="Mu J."/>
            <person name="Lu Y."/>
            <person name="Fan D."/>
            <person name="Liu Y."/>
            <person name="Guan J."/>
            <person name="Zhang Y."/>
            <person name="Yu S."/>
            <person name="Liu X."/>
            <person name="Zhang Y."/>
            <person name="Hong G."/>
            <person name="Han B."/>
            <person name="Choisne N."/>
            <person name="Demange N."/>
            <person name="Orjeda G."/>
            <person name="Samain S."/>
            <person name="Cattolico L."/>
            <person name="Pelletier E."/>
            <person name="Couloux A."/>
            <person name="Segurens B."/>
            <person name="Wincker P."/>
            <person name="D'Hont A."/>
            <person name="Scarpelli C."/>
            <person name="Weissenbach J."/>
            <person name="Salanoubat M."/>
            <person name="Quetier F."/>
            <person name="Yu Y."/>
            <person name="Kim H.R."/>
            <person name="Rambo T."/>
            <person name="Currie J."/>
            <person name="Collura K."/>
            <person name="Luo M."/>
            <person name="Yang T."/>
            <person name="Ammiraju J.S.S."/>
            <person name="Engler F."/>
            <person name="Soderlund C."/>
            <person name="Wing R.A."/>
            <person name="Palmer L.E."/>
            <person name="de la Bastide M."/>
            <person name="Spiegel L."/>
            <person name="Nascimento L."/>
            <person name="Zutavern T."/>
            <person name="O'Shaughnessy A."/>
            <person name="Dike S."/>
            <person name="Dedhia N."/>
            <person name="Preston R."/>
            <person name="Balija V."/>
            <person name="McCombie W.R."/>
            <person name="Chow T."/>
            <person name="Chen H."/>
            <person name="Chung M."/>
            <person name="Chen C."/>
            <person name="Shaw J."/>
            <person name="Wu H."/>
            <person name="Hsiao K."/>
            <person name="Chao Y."/>
            <person name="Chu M."/>
            <person name="Cheng C."/>
            <person name="Hour A."/>
            <person name="Lee P."/>
            <person name="Lin S."/>
            <person name="Lin Y."/>
            <person name="Liou J."/>
            <person name="Liu S."/>
            <person name="Hsing Y."/>
            <person name="Raghuvanshi S."/>
            <person name="Mohanty A."/>
            <person name="Bharti A.K."/>
            <person name="Gaur A."/>
            <person name="Gupta V."/>
            <person name="Kumar D."/>
            <person name="Ravi V."/>
            <person name="Vij S."/>
            <person name="Kapur A."/>
            <person name="Khurana P."/>
            <person name="Khurana P."/>
            <person name="Khurana J.P."/>
            <person name="Tyagi A.K."/>
            <person name="Gaikwad K."/>
            <person name="Singh A."/>
            <person name="Dalal V."/>
            <person name="Srivastava S."/>
            <person name="Dixit A."/>
            <person name="Pal A.K."/>
            <person name="Ghazi I.A."/>
            <person name="Yadav M."/>
            <person name="Pandit A."/>
            <person name="Bhargava A."/>
            <person name="Sureshbabu K."/>
            <person name="Batra K."/>
            <person name="Sharma T.R."/>
            <person name="Mohapatra T."/>
            <person name="Singh N.K."/>
            <person name="Messing J."/>
            <person name="Nelson A.B."/>
            <person name="Fuks G."/>
            <person name="Kavchok S."/>
            <person name="Keizer G."/>
            <person name="Linton E."/>
            <person name="Llaca V."/>
            <person name="Song R."/>
            <person name="Tanyolac B."/>
            <person name="Young S."/>
            <person name="Ho-Il K."/>
            <person name="Hahn J.H."/>
            <person name="Sangsakoo G."/>
            <person name="Vanavichit A."/>
            <person name="de Mattos Luiz.A.T."/>
            <person name="Zimmer P.D."/>
            <person name="Malone G."/>
            <person name="Dellagostin O."/>
            <person name="de Oliveira A.C."/>
            <person name="Bevan M."/>
            <person name="Bancroft I."/>
            <person name="Minx P."/>
            <person name="Cordum H."/>
            <person name="Wilson R."/>
            <person name="Cheng Z."/>
            <person name="Jin W."/>
            <person name="Jiang J."/>
            <person name="Leong S.A."/>
            <person name="Iwama H."/>
            <person name="Gojobori T."/>
            <person name="Itoh T."/>
            <person name="Niimura Y."/>
            <person name="Fujii Y."/>
            <person name="Habara T."/>
            <person name="Sakai H."/>
            <person name="Sato Y."/>
            <person name="Wilson G."/>
            <person name="Kumar K."/>
            <person name="McCouch S."/>
            <person name="Juretic N."/>
            <person name="Hoen D."/>
            <person name="Wright S."/>
            <person name="Bruskiewich R."/>
            <person name="Bureau T."/>
            <person name="Miyao A."/>
            <person name="Hirochika H."/>
            <person name="Nishikawa T."/>
            <person name="Kadowaki K."/>
            <person name="Sugiura M."/>
            <person name="Burr B."/>
            <person name="Sasaki T."/>
        </authorList>
    </citation>
    <scope>NUCLEOTIDE SEQUENCE [LARGE SCALE GENOMIC DNA]</scope>
    <source>
        <strain evidence="3">cv. Nipponbare</strain>
    </source>
</reference>
<feature type="compositionally biased region" description="Low complexity" evidence="1">
    <location>
        <begin position="81"/>
        <end position="96"/>
    </location>
</feature>
<dbReference type="Proteomes" id="UP000059680">
    <property type="component" value="Chromosome 7"/>
</dbReference>
<accession>A0A0P0X4V5</accession>
<feature type="compositionally biased region" description="Low complexity" evidence="1">
    <location>
        <begin position="110"/>
        <end position="128"/>
    </location>
</feature>
<evidence type="ECO:0000256" key="1">
    <source>
        <dbReference type="SAM" id="MobiDB-lite"/>
    </source>
</evidence>
<dbReference type="InParanoid" id="A0A0P0X4V5"/>
<protein>
    <submittedName>
        <fullName evidence="2">Os07g0262300 protein</fullName>
    </submittedName>
</protein>
<dbReference type="FunCoup" id="A0A0P0X4V5">
    <property type="interactions" value="1"/>
</dbReference>
<sequence length="171" mass="18635">MDSRSRVDALVRRNRTPVTPSPFPPSLAAGCRRHNPPPSHSLRRIRAVSSSPLVPRYLPVCSPSPASPYIAPPLAAAIRRPFAAASSSSSRRSAWQPRRRQLGQDRVKQTTAPRSPSPRSRARSTASREAARGPAASASHREPRAPSPLQGTRPLPVELLLIQVYHLITSQ</sequence>
<gene>
    <name evidence="2" type="ordered locus">Os07g0262300</name>
    <name evidence="2" type="ORF">OSNPB_070262300</name>
</gene>
<feature type="region of interest" description="Disordered" evidence="1">
    <location>
        <begin position="81"/>
        <end position="152"/>
    </location>
</feature>
<dbReference type="PROSITE" id="PS51257">
    <property type="entry name" value="PROKAR_LIPOPROTEIN"/>
    <property type="match status" value="1"/>
</dbReference>
<evidence type="ECO:0000313" key="3">
    <source>
        <dbReference type="Proteomes" id="UP000059680"/>
    </source>
</evidence>
<dbReference type="EMBL" id="AP014963">
    <property type="protein sequence ID" value="BAT00900.1"/>
    <property type="molecule type" value="Genomic_DNA"/>
</dbReference>
<keyword evidence="3" id="KW-1185">Reference proteome</keyword>
<reference evidence="2 3" key="3">
    <citation type="journal article" date="2013" name="Rice">
        <title>Improvement of the Oryza sativa Nipponbare reference genome using next generation sequence and optical map data.</title>
        <authorList>
            <person name="Kawahara Y."/>
            <person name="de la Bastide M."/>
            <person name="Hamilton J.P."/>
            <person name="Kanamori H."/>
            <person name="McCombie W.R."/>
            <person name="Ouyang S."/>
            <person name="Schwartz D.C."/>
            <person name="Tanaka T."/>
            <person name="Wu J."/>
            <person name="Zhou S."/>
            <person name="Childs K.L."/>
            <person name="Davidson R.M."/>
            <person name="Lin H."/>
            <person name="Quesada-Ocampo L."/>
            <person name="Vaillancourt B."/>
            <person name="Sakai H."/>
            <person name="Lee S.S."/>
            <person name="Kim J."/>
            <person name="Numa H."/>
            <person name="Itoh T."/>
            <person name="Buell C.R."/>
            <person name="Matsumoto T."/>
        </authorList>
    </citation>
    <scope>NUCLEOTIDE SEQUENCE [LARGE SCALE GENOMIC DNA]</scope>
    <source>
        <strain evidence="3">cv. Nipponbare</strain>
    </source>
</reference>
<feature type="compositionally biased region" description="Basic residues" evidence="1">
    <location>
        <begin position="31"/>
        <end position="44"/>
    </location>
</feature>
<name>A0A0P0X4V5_ORYSJ</name>
<feature type="compositionally biased region" description="Basic and acidic residues" evidence="1">
    <location>
        <begin position="1"/>
        <end position="11"/>
    </location>
</feature>
<proteinExistence type="predicted"/>
<evidence type="ECO:0000313" key="2">
    <source>
        <dbReference type="EMBL" id="BAT00900.1"/>
    </source>
</evidence>
<dbReference type="Gramene" id="Os07t0262300-00">
    <property type="protein sequence ID" value="Os07t0262300-00"/>
    <property type="gene ID" value="Os07g0262300"/>
</dbReference>
<dbReference type="AlphaFoldDB" id="A0A0P0X4V5"/>